<comment type="caution">
    <text evidence="2">The sequence shown here is derived from an EMBL/GenBank/DDBJ whole genome shotgun (WGS) entry which is preliminary data.</text>
</comment>
<evidence type="ECO:0000313" key="3">
    <source>
        <dbReference type="Proteomes" id="UP000689195"/>
    </source>
</evidence>
<accession>A0A8S1SU93</accession>
<dbReference type="EMBL" id="CAJJDO010000011">
    <property type="protein sequence ID" value="CAD8142956.1"/>
    <property type="molecule type" value="Genomic_DNA"/>
</dbReference>
<keyword evidence="3" id="KW-1185">Reference proteome</keyword>
<feature type="signal peptide" evidence="1">
    <location>
        <begin position="1"/>
        <end position="18"/>
    </location>
</feature>
<dbReference type="Proteomes" id="UP000689195">
    <property type="component" value="Unassembled WGS sequence"/>
</dbReference>
<reference evidence="2" key="1">
    <citation type="submission" date="2021-01" db="EMBL/GenBank/DDBJ databases">
        <authorList>
            <consortium name="Genoscope - CEA"/>
            <person name="William W."/>
        </authorList>
    </citation>
    <scope>NUCLEOTIDE SEQUENCE</scope>
</reference>
<sequence length="179" mass="20709">MYKLCFFLILITLQQSQSCSHFNGCQRTNQIKSILRGNYKNIISYENGSLLVSRKQNSFNGSGRFIGMLFRNEIYANSADLKGTFCGISYSILIELRQNYELNNLKLWLWDAQARYYNLIVYAIFSEKETTIFDSVSAQSIIHIQFPVQIVKQFRIYNRNGNSASGTTNVVKAEAYYRI</sequence>
<proteinExistence type="predicted"/>
<feature type="chain" id="PRO_5035876053" evidence="1">
    <location>
        <begin position="19"/>
        <end position="179"/>
    </location>
</feature>
<dbReference type="AlphaFoldDB" id="A0A8S1SU93"/>
<evidence type="ECO:0000256" key="1">
    <source>
        <dbReference type="SAM" id="SignalP"/>
    </source>
</evidence>
<dbReference type="OrthoDB" id="305366at2759"/>
<keyword evidence="1" id="KW-0732">Signal</keyword>
<organism evidence="2 3">
    <name type="scientific">Paramecium pentaurelia</name>
    <dbReference type="NCBI Taxonomy" id="43138"/>
    <lineage>
        <taxon>Eukaryota</taxon>
        <taxon>Sar</taxon>
        <taxon>Alveolata</taxon>
        <taxon>Ciliophora</taxon>
        <taxon>Intramacronucleata</taxon>
        <taxon>Oligohymenophorea</taxon>
        <taxon>Peniculida</taxon>
        <taxon>Parameciidae</taxon>
        <taxon>Paramecium</taxon>
    </lineage>
</organism>
<gene>
    <name evidence="2" type="ORF">PPENT_87.1.T0110422</name>
</gene>
<name>A0A8S1SU93_9CILI</name>
<evidence type="ECO:0000313" key="2">
    <source>
        <dbReference type="EMBL" id="CAD8142956.1"/>
    </source>
</evidence>
<protein>
    <submittedName>
        <fullName evidence="2">Uncharacterized protein</fullName>
    </submittedName>
</protein>